<accession>A0A6M1S3P5</accession>
<organism evidence="2 3">
    <name type="scientific">Rhizobium daejeonense</name>
    <dbReference type="NCBI Taxonomy" id="240521"/>
    <lineage>
        <taxon>Bacteria</taxon>
        <taxon>Pseudomonadati</taxon>
        <taxon>Pseudomonadota</taxon>
        <taxon>Alphaproteobacteria</taxon>
        <taxon>Hyphomicrobiales</taxon>
        <taxon>Rhizobiaceae</taxon>
        <taxon>Rhizobium/Agrobacterium group</taxon>
        <taxon>Rhizobium</taxon>
    </lineage>
</organism>
<gene>
    <name evidence="2" type="ORF">G6N76_09435</name>
</gene>
<protein>
    <submittedName>
        <fullName evidence="2">Uncharacterized protein</fullName>
    </submittedName>
</protein>
<feature type="region of interest" description="Disordered" evidence="1">
    <location>
        <begin position="18"/>
        <end position="53"/>
    </location>
</feature>
<evidence type="ECO:0000313" key="2">
    <source>
        <dbReference type="EMBL" id="NGO63897.1"/>
    </source>
</evidence>
<reference evidence="2 3" key="1">
    <citation type="submission" date="2020-02" db="EMBL/GenBank/DDBJ databases">
        <title>Genome sequence of the type strain CCBAU10050 of Rhizobium daejeonense.</title>
        <authorList>
            <person name="Gao J."/>
            <person name="Sun J."/>
        </authorList>
    </citation>
    <scope>NUCLEOTIDE SEQUENCE [LARGE SCALE GENOMIC DNA]</scope>
    <source>
        <strain evidence="2 3">CCBAU10050</strain>
    </source>
</reference>
<proteinExistence type="predicted"/>
<dbReference type="EMBL" id="JAAKZH010000003">
    <property type="protein sequence ID" value="NGO63897.1"/>
    <property type="molecule type" value="Genomic_DNA"/>
</dbReference>
<comment type="caution">
    <text evidence="2">The sequence shown here is derived from an EMBL/GenBank/DDBJ whole genome shotgun (WGS) entry which is preliminary data.</text>
</comment>
<sequence>MPYGIELFSFDLFGLSRKGAPAATPSTTADVSKAKLETRRESPAEDDSDLDRPGRHEIFFWGLFPVL</sequence>
<dbReference type="Proteomes" id="UP000477849">
    <property type="component" value="Unassembled WGS sequence"/>
</dbReference>
<evidence type="ECO:0000256" key="1">
    <source>
        <dbReference type="SAM" id="MobiDB-lite"/>
    </source>
</evidence>
<dbReference type="AlphaFoldDB" id="A0A6M1S3P5"/>
<dbReference type="RefSeq" id="WP_099057902.1">
    <property type="nucleotide sequence ID" value="NZ_CP048427.1"/>
</dbReference>
<feature type="compositionally biased region" description="Basic and acidic residues" evidence="1">
    <location>
        <begin position="32"/>
        <end position="43"/>
    </location>
</feature>
<name>A0A6M1S3P5_9HYPH</name>
<evidence type="ECO:0000313" key="3">
    <source>
        <dbReference type="Proteomes" id="UP000477849"/>
    </source>
</evidence>
<keyword evidence="3" id="KW-1185">Reference proteome</keyword>